<evidence type="ECO:0000313" key="9">
    <source>
        <dbReference type="Proteomes" id="UP001229421"/>
    </source>
</evidence>
<evidence type="ECO:0000256" key="3">
    <source>
        <dbReference type="ARBA" id="ARBA00022692"/>
    </source>
</evidence>
<dbReference type="InterPro" id="IPR035952">
    <property type="entry name" value="Rhomboid-like_sf"/>
</dbReference>
<dbReference type="PANTHER" id="PTHR43731:SF14">
    <property type="entry name" value="PRESENILIN-ASSOCIATED RHOMBOID-LIKE PROTEIN, MITOCHONDRIAL"/>
    <property type="match status" value="1"/>
</dbReference>
<accession>A0AAD8JMS3</accession>
<evidence type="ECO:0000256" key="6">
    <source>
        <dbReference type="ARBA" id="ARBA00023136"/>
    </source>
</evidence>
<comment type="similarity">
    <text evidence="2">Belongs to the peptidase S54 family.</text>
</comment>
<evidence type="ECO:0008006" key="10">
    <source>
        <dbReference type="Google" id="ProtNLM"/>
    </source>
</evidence>
<dbReference type="Gene3D" id="1.20.1540.10">
    <property type="entry name" value="Rhomboid-like"/>
    <property type="match status" value="1"/>
</dbReference>
<keyword evidence="4" id="KW-0378">Hydrolase</keyword>
<protein>
    <recommendedName>
        <fullName evidence="10">Peptidase S54 rhomboid domain-containing protein</fullName>
    </recommendedName>
</protein>
<dbReference type="AlphaFoldDB" id="A0AAD8JMS3"/>
<comment type="subcellular location">
    <subcellularLocation>
        <location evidence="1">Membrane</location>
        <topology evidence="1">Multi-pass membrane protein</topology>
    </subcellularLocation>
</comment>
<gene>
    <name evidence="8" type="ORF">QVD17_38978</name>
</gene>
<keyword evidence="3" id="KW-0812">Transmembrane</keyword>
<organism evidence="8 9">
    <name type="scientific">Tagetes erecta</name>
    <name type="common">African marigold</name>
    <dbReference type="NCBI Taxonomy" id="13708"/>
    <lineage>
        <taxon>Eukaryota</taxon>
        <taxon>Viridiplantae</taxon>
        <taxon>Streptophyta</taxon>
        <taxon>Embryophyta</taxon>
        <taxon>Tracheophyta</taxon>
        <taxon>Spermatophyta</taxon>
        <taxon>Magnoliopsida</taxon>
        <taxon>eudicotyledons</taxon>
        <taxon>Gunneridae</taxon>
        <taxon>Pentapetalae</taxon>
        <taxon>asterids</taxon>
        <taxon>campanulids</taxon>
        <taxon>Asterales</taxon>
        <taxon>Asteraceae</taxon>
        <taxon>Asteroideae</taxon>
        <taxon>Heliantheae alliance</taxon>
        <taxon>Tageteae</taxon>
        <taxon>Tagetes</taxon>
    </lineage>
</organism>
<comment type="caution">
    <text evidence="8">The sequence shown here is derived from an EMBL/GenBank/DDBJ whole genome shotgun (WGS) entry which is preliminary data.</text>
</comment>
<evidence type="ECO:0000313" key="8">
    <source>
        <dbReference type="EMBL" id="KAK1407364.1"/>
    </source>
</evidence>
<dbReference type="InterPro" id="IPR050925">
    <property type="entry name" value="Rhomboid_protease_S54"/>
</dbReference>
<evidence type="ECO:0000256" key="4">
    <source>
        <dbReference type="ARBA" id="ARBA00022801"/>
    </source>
</evidence>
<feature type="region of interest" description="Disordered" evidence="7">
    <location>
        <begin position="1"/>
        <end position="45"/>
    </location>
</feature>
<reference evidence="8" key="1">
    <citation type="journal article" date="2023" name="bioRxiv">
        <title>Improved chromosome-level genome assembly for marigold (Tagetes erecta).</title>
        <authorList>
            <person name="Jiang F."/>
            <person name="Yuan L."/>
            <person name="Wang S."/>
            <person name="Wang H."/>
            <person name="Xu D."/>
            <person name="Wang A."/>
            <person name="Fan W."/>
        </authorList>
    </citation>
    <scope>NUCLEOTIDE SEQUENCE</scope>
    <source>
        <strain evidence="8">WSJ</strain>
        <tissue evidence="8">Leaf</tissue>
    </source>
</reference>
<keyword evidence="5" id="KW-1133">Transmembrane helix</keyword>
<dbReference type="SUPFAM" id="SSF144091">
    <property type="entry name" value="Rhomboid-like"/>
    <property type="match status" value="1"/>
</dbReference>
<dbReference type="EMBL" id="JAUHHV010000011">
    <property type="protein sequence ID" value="KAK1407364.1"/>
    <property type="molecule type" value="Genomic_DNA"/>
</dbReference>
<feature type="compositionally biased region" description="Basic residues" evidence="7">
    <location>
        <begin position="1"/>
        <end position="11"/>
    </location>
</feature>
<keyword evidence="6" id="KW-0472">Membrane</keyword>
<evidence type="ECO:0000256" key="5">
    <source>
        <dbReference type="ARBA" id="ARBA00022989"/>
    </source>
</evidence>
<sequence length="330" mass="37185">MLLNQLKKRNRDQHLQVPCTSYSPSNPYRRYHHPRSATTSPPLHRHHTTITTPLHHSHCSYHCRFRAMHFSNPNLQATCSSITDNLRQQNLNSEDAIFSSISQSVVIKQATQNLIVSCWKLPLLWLKHVKWLELFILSVNCEKRRLSVDGVIKGLILTNVLVYLMWKFVDKNFMMQNFMVGKQVGPEFLLMLYLSGAIKKQLPKPGGSKVAALVHYIQWLVLQVKQLTKPDRSRCAGLGASGAVSAITMVAELLSAADPSFLNSIIPTPVFISVSELFTVYTRGLKMVVIGSIWDDIDCIKADNGIAGAAHLGGNVVGFIAWVWLKMRWL</sequence>
<dbReference type="PANTHER" id="PTHR43731">
    <property type="entry name" value="RHOMBOID PROTEASE"/>
    <property type="match status" value="1"/>
</dbReference>
<dbReference type="Proteomes" id="UP001229421">
    <property type="component" value="Unassembled WGS sequence"/>
</dbReference>
<dbReference type="GO" id="GO:0016020">
    <property type="term" value="C:membrane"/>
    <property type="evidence" value="ECO:0007669"/>
    <property type="project" value="UniProtKB-SubCell"/>
</dbReference>
<keyword evidence="9" id="KW-1185">Reference proteome</keyword>
<proteinExistence type="inferred from homology"/>
<dbReference type="GO" id="GO:0004252">
    <property type="term" value="F:serine-type endopeptidase activity"/>
    <property type="evidence" value="ECO:0007669"/>
    <property type="project" value="TreeGrafter"/>
</dbReference>
<name>A0AAD8JMS3_TARER</name>
<evidence type="ECO:0000256" key="1">
    <source>
        <dbReference type="ARBA" id="ARBA00004141"/>
    </source>
</evidence>
<evidence type="ECO:0000256" key="2">
    <source>
        <dbReference type="ARBA" id="ARBA00009045"/>
    </source>
</evidence>
<evidence type="ECO:0000256" key="7">
    <source>
        <dbReference type="SAM" id="MobiDB-lite"/>
    </source>
</evidence>